<feature type="compositionally biased region" description="Gly residues" evidence="1">
    <location>
        <begin position="212"/>
        <end position="233"/>
    </location>
</feature>
<dbReference type="EMBL" id="LAZR01019242">
    <property type="protein sequence ID" value="KKL93250.1"/>
    <property type="molecule type" value="Genomic_DNA"/>
</dbReference>
<evidence type="ECO:0000256" key="1">
    <source>
        <dbReference type="SAM" id="MobiDB-lite"/>
    </source>
</evidence>
<feature type="non-terminal residue" evidence="2">
    <location>
        <position position="1"/>
    </location>
</feature>
<protein>
    <submittedName>
        <fullName evidence="2">Uncharacterized protein</fullName>
    </submittedName>
</protein>
<feature type="compositionally biased region" description="Low complexity" evidence="1">
    <location>
        <begin position="95"/>
        <end position="104"/>
    </location>
</feature>
<accession>A0A0F9IHJ7</accession>
<feature type="region of interest" description="Disordered" evidence="1">
    <location>
        <begin position="169"/>
        <end position="233"/>
    </location>
</feature>
<dbReference type="AlphaFoldDB" id="A0A0F9IHJ7"/>
<gene>
    <name evidence="2" type="ORF">LCGC14_1876590</name>
</gene>
<sequence length="233" mass="23398">LAILESGDYEEILAATSENSDLGLTASMFTDDHPGFGKASDVAKGTEDELGKAKGKGIGSGDADNLPLGLKKLPPGIKARYDIPTDSNLSTESSDGTNGDGVTTGDEDFDFNTLPGFGAALNNDDQGPSQTGLERGQGIGLGETPPGFNIGWSPDDWWGLSFDDFESSFEEDFEPGAEGRANAASKKAAGLAKAAQARGDHGPPAGVPGPPGGGGQGQGQGGGSQGQGQGGGQ</sequence>
<feature type="region of interest" description="Disordered" evidence="1">
    <location>
        <begin position="38"/>
        <end position="155"/>
    </location>
</feature>
<evidence type="ECO:0000313" key="2">
    <source>
        <dbReference type="EMBL" id="KKL93250.1"/>
    </source>
</evidence>
<feature type="compositionally biased region" description="Low complexity" evidence="1">
    <location>
        <begin position="178"/>
        <end position="197"/>
    </location>
</feature>
<proteinExistence type="predicted"/>
<feature type="compositionally biased region" description="Polar residues" evidence="1">
    <location>
        <begin position="123"/>
        <end position="132"/>
    </location>
</feature>
<name>A0A0F9IHJ7_9ZZZZ</name>
<comment type="caution">
    <text evidence="2">The sequence shown here is derived from an EMBL/GenBank/DDBJ whole genome shotgun (WGS) entry which is preliminary data.</text>
</comment>
<organism evidence="2">
    <name type="scientific">marine sediment metagenome</name>
    <dbReference type="NCBI Taxonomy" id="412755"/>
    <lineage>
        <taxon>unclassified sequences</taxon>
        <taxon>metagenomes</taxon>
        <taxon>ecological metagenomes</taxon>
    </lineage>
</organism>
<feature type="compositionally biased region" description="Polar residues" evidence="1">
    <location>
        <begin position="85"/>
        <end position="94"/>
    </location>
</feature>
<feature type="compositionally biased region" description="Low complexity" evidence="1">
    <location>
        <begin position="66"/>
        <end position="76"/>
    </location>
</feature>
<reference evidence="2" key="1">
    <citation type="journal article" date="2015" name="Nature">
        <title>Complex archaea that bridge the gap between prokaryotes and eukaryotes.</title>
        <authorList>
            <person name="Spang A."/>
            <person name="Saw J.H."/>
            <person name="Jorgensen S.L."/>
            <person name="Zaremba-Niedzwiedzka K."/>
            <person name="Martijn J."/>
            <person name="Lind A.E."/>
            <person name="van Eijk R."/>
            <person name="Schleper C."/>
            <person name="Guy L."/>
            <person name="Ettema T.J."/>
        </authorList>
    </citation>
    <scope>NUCLEOTIDE SEQUENCE</scope>
</reference>